<dbReference type="AlphaFoldDB" id="A0A6J0BNW2"/>
<dbReference type="Proteomes" id="UP000829291">
    <property type="component" value="Chromosome 2"/>
</dbReference>
<feature type="compositionally biased region" description="Basic and acidic residues" evidence="5">
    <location>
        <begin position="180"/>
        <end position="191"/>
    </location>
</feature>
<dbReference type="RefSeq" id="XP_015516260.2">
    <property type="nucleotide sequence ID" value="XM_015660774.2"/>
</dbReference>
<evidence type="ECO:0000259" key="6">
    <source>
        <dbReference type="PROSITE" id="PS50102"/>
    </source>
</evidence>
<reference evidence="8" key="1">
    <citation type="submission" date="2025-08" db="UniProtKB">
        <authorList>
            <consortium name="RefSeq"/>
        </authorList>
    </citation>
    <scope>IDENTIFICATION</scope>
    <source>
        <tissue evidence="8">Thorax and Abdomen</tissue>
    </source>
</reference>
<evidence type="ECO:0000256" key="1">
    <source>
        <dbReference type="ARBA" id="ARBA00004642"/>
    </source>
</evidence>
<dbReference type="KEGG" id="nlo:107221693"/>
<dbReference type="CDD" id="cd12336">
    <property type="entry name" value="RRM_RBM7_like"/>
    <property type="match status" value="1"/>
</dbReference>
<dbReference type="GO" id="GO:0005654">
    <property type="term" value="C:nucleoplasm"/>
    <property type="evidence" value="ECO:0007669"/>
    <property type="project" value="UniProtKB-SubCell"/>
</dbReference>
<feature type="compositionally biased region" description="Basic residues" evidence="5">
    <location>
        <begin position="167"/>
        <end position="179"/>
    </location>
</feature>
<dbReference type="InterPro" id="IPR000504">
    <property type="entry name" value="RRM_dom"/>
</dbReference>
<sequence length="199" mass="23469">MDEDQRTVWCGNLSDKVTEDILYELFLQGGPVQRVSIPKDKDGKQRTYGFITFKHAVSVPYVLDLFEGTALFDRTLSMKTRNNIEIPVQSHPNSGLRKQEVSQDLHNVLQLQNKMIIGNLMHGLCVGPEMLMYQSQLNPWAYPENRSQQTLHPYQQCERSREQNGYKVRHDRRERHSSHRSNDYSRNSDHRNSRRHYRK</sequence>
<dbReference type="InterPro" id="IPR035979">
    <property type="entry name" value="RBD_domain_sf"/>
</dbReference>
<evidence type="ECO:0000256" key="4">
    <source>
        <dbReference type="PROSITE-ProRule" id="PRU00176"/>
    </source>
</evidence>
<evidence type="ECO:0000256" key="2">
    <source>
        <dbReference type="ARBA" id="ARBA00022884"/>
    </source>
</evidence>
<dbReference type="GeneID" id="107221693"/>
<dbReference type="InterPro" id="IPR052285">
    <property type="entry name" value="NEXT_complex_subunit"/>
</dbReference>
<dbReference type="PANTHER" id="PTHR13798">
    <property type="entry name" value="RNA BINDING MOTIF RBM PROTEIN -RELATED"/>
    <property type="match status" value="1"/>
</dbReference>
<dbReference type="PANTHER" id="PTHR13798:SF11">
    <property type="entry name" value="RNA-BINDING PROTEIN 7-RELATED"/>
    <property type="match status" value="1"/>
</dbReference>
<evidence type="ECO:0000256" key="3">
    <source>
        <dbReference type="ARBA" id="ARBA00023242"/>
    </source>
</evidence>
<dbReference type="InParanoid" id="A0A6J0BNW2"/>
<accession>A0A6J0BNW2</accession>
<evidence type="ECO:0000313" key="8">
    <source>
        <dbReference type="RefSeq" id="XP_015516260.2"/>
    </source>
</evidence>
<organism evidence="8">
    <name type="scientific">Neodiprion lecontei</name>
    <name type="common">Redheaded pine sawfly</name>
    <dbReference type="NCBI Taxonomy" id="441921"/>
    <lineage>
        <taxon>Eukaryota</taxon>
        <taxon>Metazoa</taxon>
        <taxon>Ecdysozoa</taxon>
        <taxon>Arthropoda</taxon>
        <taxon>Hexapoda</taxon>
        <taxon>Insecta</taxon>
        <taxon>Pterygota</taxon>
        <taxon>Neoptera</taxon>
        <taxon>Endopterygota</taxon>
        <taxon>Hymenoptera</taxon>
        <taxon>Tenthredinoidea</taxon>
        <taxon>Diprionidae</taxon>
        <taxon>Diprioninae</taxon>
        <taxon>Neodiprion</taxon>
    </lineage>
</organism>
<keyword evidence="3" id="KW-0539">Nucleus</keyword>
<dbReference type="OrthoDB" id="407442at2759"/>
<name>A0A6J0BNW2_NEOLC</name>
<protein>
    <submittedName>
        <fullName evidence="8">RNA-binding protein 7</fullName>
    </submittedName>
</protein>
<dbReference type="Gene3D" id="3.30.70.330">
    <property type="match status" value="1"/>
</dbReference>
<comment type="subcellular location">
    <subcellularLocation>
        <location evidence="1">Nucleus</location>
        <location evidence="1">Nucleoplasm</location>
    </subcellularLocation>
</comment>
<evidence type="ECO:0000313" key="7">
    <source>
        <dbReference type="Proteomes" id="UP000829291"/>
    </source>
</evidence>
<dbReference type="GO" id="GO:0003727">
    <property type="term" value="F:single-stranded RNA binding"/>
    <property type="evidence" value="ECO:0007669"/>
    <property type="project" value="TreeGrafter"/>
</dbReference>
<gene>
    <name evidence="8" type="primary">LOC107221693</name>
</gene>
<dbReference type="Pfam" id="PF00076">
    <property type="entry name" value="RRM_1"/>
    <property type="match status" value="1"/>
</dbReference>
<feature type="domain" description="RRM" evidence="6">
    <location>
        <begin position="6"/>
        <end position="83"/>
    </location>
</feature>
<dbReference type="PROSITE" id="PS50102">
    <property type="entry name" value="RRM"/>
    <property type="match status" value="1"/>
</dbReference>
<keyword evidence="2 4" id="KW-0694">RNA-binding</keyword>
<proteinExistence type="predicted"/>
<dbReference type="SMART" id="SM00360">
    <property type="entry name" value="RRM"/>
    <property type="match status" value="1"/>
</dbReference>
<dbReference type="InterPro" id="IPR012677">
    <property type="entry name" value="Nucleotide-bd_a/b_plait_sf"/>
</dbReference>
<evidence type="ECO:0000256" key="5">
    <source>
        <dbReference type="SAM" id="MobiDB-lite"/>
    </source>
</evidence>
<keyword evidence="7" id="KW-1185">Reference proteome</keyword>
<dbReference type="SUPFAM" id="SSF54928">
    <property type="entry name" value="RNA-binding domain, RBD"/>
    <property type="match status" value="1"/>
</dbReference>
<feature type="region of interest" description="Disordered" evidence="5">
    <location>
        <begin position="147"/>
        <end position="199"/>
    </location>
</feature>
<dbReference type="GO" id="GO:0000381">
    <property type="term" value="P:regulation of alternative mRNA splicing, via spliceosome"/>
    <property type="evidence" value="ECO:0007669"/>
    <property type="project" value="TreeGrafter"/>
</dbReference>